<reference evidence="3" key="1">
    <citation type="journal article" date="2020" name="mSystems">
        <title>Genome- and Community-Level Interaction Insights into Carbon Utilization and Element Cycling Functions of Hydrothermarchaeota in Hydrothermal Sediment.</title>
        <authorList>
            <person name="Zhou Z."/>
            <person name="Liu Y."/>
            <person name="Xu W."/>
            <person name="Pan J."/>
            <person name="Luo Z.H."/>
            <person name="Li M."/>
        </authorList>
    </citation>
    <scope>NUCLEOTIDE SEQUENCE [LARGE SCALE GENOMIC DNA]</scope>
    <source>
        <strain evidence="3">SpSt-1224</strain>
    </source>
</reference>
<organism evidence="3">
    <name type="scientific">Desulfurivibrio alkaliphilus</name>
    <dbReference type="NCBI Taxonomy" id="427923"/>
    <lineage>
        <taxon>Bacteria</taxon>
        <taxon>Pseudomonadati</taxon>
        <taxon>Thermodesulfobacteriota</taxon>
        <taxon>Desulfobulbia</taxon>
        <taxon>Desulfobulbales</taxon>
        <taxon>Desulfobulbaceae</taxon>
        <taxon>Desulfurivibrio</taxon>
    </lineage>
</organism>
<dbReference type="EMBL" id="DSDS01000041">
    <property type="protein sequence ID" value="HET97452.1"/>
    <property type="molecule type" value="Genomic_DNA"/>
</dbReference>
<sequence length="217" mass="24403">MKNSEVDTIFSKEDAAILEEVMNIAFGKASSDLARVIDIQIMLNAPQVEILKTEELMRWIKQDTESYKTLSMIEQNFWGKYAGTAILAFPSAASKKLISLFEDEDEPFEADNPLLERETLLEVGNILIGACVSKVAELLDDDQVSFSPPRLIPQVVVDNLSGANISPKFDDPDKMAILMKTIFHLQEKDVKGFLFMIASDDSMKWLKTALQNFMAKF</sequence>
<dbReference type="GO" id="GO:0006935">
    <property type="term" value="P:chemotaxis"/>
    <property type="evidence" value="ECO:0007669"/>
    <property type="project" value="UniProtKB-KW"/>
</dbReference>
<gene>
    <name evidence="3" type="ORF">ENN98_01855</name>
</gene>
<proteinExistence type="predicted"/>
<dbReference type="SUPFAM" id="SSF103039">
    <property type="entry name" value="CheC-like"/>
    <property type="match status" value="1"/>
</dbReference>
<evidence type="ECO:0000313" key="3">
    <source>
        <dbReference type="EMBL" id="HET97452.1"/>
    </source>
</evidence>
<evidence type="ECO:0000256" key="2">
    <source>
        <dbReference type="ARBA" id="ARBA00022801"/>
    </source>
</evidence>
<dbReference type="InterPro" id="IPR028976">
    <property type="entry name" value="CheC-like_sf"/>
</dbReference>
<evidence type="ECO:0000256" key="1">
    <source>
        <dbReference type="ARBA" id="ARBA00022500"/>
    </source>
</evidence>
<dbReference type="InterPro" id="IPR050992">
    <property type="entry name" value="CheZ_family_phosphatases"/>
</dbReference>
<keyword evidence="2" id="KW-0378">Hydrolase</keyword>
<dbReference type="AlphaFoldDB" id="A0A7C2XLS7"/>
<name>A0A7C2XLS7_9BACT</name>
<dbReference type="PANTHER" id="PTHR43693">
    <property type="entry name" value="PROTEIN PHOSPHATASE CHEZ"/>
    <property type="match status" value="1"/>
</dbReference>
<dbReference type="CDD" id="cd17910">
    <property type="entry name" value="CheC_ClassII"/>
    <property type="match status" value="1"/>
</dbReference>
<dbReference type="GO" id="GO:0016787">
    <property type="term" value="F:hydrolase activity"/>
    <property type="evidence" value="ECO:0007669"/>
    <property type="project" value="UniProtKB-KW"/>
</dbReference>
<dbReference type="PANTHER" id="PTHR43693:SF1">
    <property type="entry name" value="PROTEIN PHOSPHATASE CHEZ"/>
    <property type="match status" value="1"/>
</dbReference>
<dbReference type="Gene3D" id="3.40.1550.10">
    <property type="entry name" value="CheC-like"/>
    <property type="match status" value="1"/>
</dbReference>
<keyword evidence="1" id="KW-0145">Chemotaxis</keyword>
<accession>A0A7C2XLS7</accession>
<protein>
    <submittedName>
        <fullName evidence="3">Chemotaxis protein CheC</fullName>
    </submittedName>
</protein>
<dbReference type="Proteomes" id="UP000885986">
    <property type="component" value="Unassembled WGS sequence"/>
</dbReference>
<comment type="caution">
    <text evidence="3">The sequence shown here is derived from an EMBL/GenBank/DDBJ whole genome shotgun (WGS) entry which is preliminary data.</text>
</comment>